<sequence length="106" mass="12464">MQPLYKRNTHQEVNVGGNADLSDDQFFFTTLQPYDGAAFKALYQKYSAAIYGNIIRHVDNEEKAKLILQQTFCEVWEAFPQFDQTKFRIFTWINQFALQAIKKFTL</sequence>
<evidence type="ECO:0000313" key="2">
    <source>
        <dbReference type="Proteomes" id="UP000198836"/>
    </source>
</evidence>
<name>A0A1I0T5C3_9SPHI</name>
<dbReference type="Proteomes" id="UP000198836">
    <property type="component" value="Unassembled WGS sequence"/>
</dbReference>
<organism evidence="1 2">
    <name type="scientific">Pedobacter suwonensis</name>
    <dbReference type="NCBI Taxonomy" id="332999"/>
    <lineage>
        <taxon>Bacteria</taxon>
        <taxon>Pseudomonadati</taxon>
        <taxon>Bacteroidota</taxon>
        <taxon>Sphingobacteriia</taxon>
        <taxon>Sphingobacteriales</taxon>
        <taxon>Sphingobacteriaceae</taxon>
        <taxon>Pedobacter</taxon>
    </lineage>
</organism>
<dbReference type="STRING" id="332999.SAMN04488511_10695"/>
<dbReference type="EMBL" id="FOJM01000006">
    <property type="protein sequence ID" value="SFA46910.1"/>
    <property type="molecule type" value="Genomic_DNA"/>
</dbReference>
<dbReference type="GO" id="GO:0006352">
    <property type="term" value="P:DNA-templated transcription initiation"/>
    <property type="evidence" value="ECO:0007669"/>
    <property type="project" value="InterPro"/>
</dbReference>
<dbReference type="InterPro" id="IPR013325">
    <property type="entry name" value="RNA_pol_sigma_r2"/>
</dbReference>
<evidence type="ECO:0008006" key="3">
    <source>
        <dbReference type="Google" id="ProtNLM"/>
    </source>
</evidence>
<dbReference type="SUPFAM" id="SSF88946">
    <property type="entry name" value="Sigma2 domain of RNA polymerase sigma factors"/>
    <property type="match status" value="1"/>
</dbReference>
<dbReference type="Gene3D" id="1.10.1740.10">
    <property type="match status" value="1"/>
</dbReference>
<dbReference type="GO" id="GO:0003700">
    <property type="term" value="F:DNA-binding transcription factor activity"/>
    <property type="evidence" value="ECO:0007669"/>
    <property type="project" value="InterPro"/>
</dbReference>
<keyword evidence="2" id="KW-1185">Reference proteome</keyword>
<evidence type="ECO:0000313" key="1">
    <source>
        <dbReference type="EMBL" id="SFA46910.1"/>
    </source>
</evidence>
<dbReference type="AlphaFoldDB" id="A0A1I0T5C3"/>
<reference evidence="2" key="1">
    <citation type="submission" date="2016-10" db="EMBL/GenBank/DDBJ databases">
        <authorList>
            <person name="Varghese N."/>
            <person name="Submissions S."/>
        </authorList>
    </citation>
    <scope>NUCLEOTIDE SEQUENCE [LARGE SCALE GENOMIC DNA]</scope>
    <source>
        <strain evidence="2">DSM 18130</strain>
    </source>
</reference>
<accession>A0A1I0T5C3</accession>
<gene>
    <name evidence="1" type="ORF">SAMN04488511_10695</name>
</gene>
<protein>
    <recommendedName>
        <fullName evidence="3">Sigma-70 region 2</fullName>
    </recommendedName>
</protein>
<dbReference type="RefSeq" id="WP_090982546.1">
    <property type="nucleotide sequence ID" value="NZ_FOJM01000006.1"/>
</dbReference>
<proteinExistence type="predicted"/>
<dbReference type="OrthoDB" id="772560at2"/>